<gene>
    <name evidence="8" type="ORF">Desaf_3724</name>
</gene>
<dbReference type="PANTHER" id="PTHR11802">
    <property type="entry name" value="SERINE PROTEASE FAMILY S10 SERINE CARBOXYPEPTIDASE"/>
    <property type="match status" value="1"/>
</dbReference>
<keyword evidence="9" id="KW-1185">Reference proteome</keyword>
<sequence precursor="true">MHPMRPSLPLFLALLACVLFCSPVQAVQVVPEPSDQEQPAPKAKPAPSAERQSLTRHELRLDGKAHAYTATAGELVIKDEESQEPKARIFYVAYELENAGTSPRPLTFAFNGGPGAASVWLHLGGLGPLRVALHDDGTLPPPPYRLIQNESSWLPFTDIVFIDPVGTGYSRGLGEAKPAGKPFWNIEKDVESVAEFIRLWVTRNGRWLSPIFLAGESYGTTRAALLAPYLQSEFGLQAAGVLLISPVLFYETILLSPINDLPFALYLPAYASVAHYHGKAGQGLSLEQLSTQAGAFALEEYLPALAKGSILPEARSREVAGRLSELTGLPAQLYLENHLRLEPARFRRELLRDRARLIGRMDATIAAVNPEPQRSAPSYDPTLQPLYGPFSSAMHSYLIRDLKYQSDLLYEFLNPQVGMSWDWQAAGEEGQGYLDAVTPLKEAMSVSPSMRVLLACGMYDLATPCSAVEYTLNHLWLDDALKKNITLEYYRAGHMMYTHADARKELHDDAERFYRESLNPPNRPSTKSRP</sequence>
<feature type="signal peptide" evidence="7">
    <location>
        <begin position="1"/>
        <end position="26"/>
    </location>
</feature>
<keyword evidence="1 8" id="KW-0121">Carboxypeptidase</keyword>
<dbReference type="GO" id="GO:0004185">
    <property type="term" value="F:serine-type carboxypeptidase activity"/>
    <property type="evidence" value="ECO:0007669"/>
    <property type="project" value="InterPro"/>
</dbReference>
<dbReference type="AlphaFoldDB" id="F3YZH2"/>
<feature type="region of interest" description="Disordered" evidence="6">
    <location>
        <begin position="32"/>
        <end position="54"/>
    </location>
</feature>
<proteinExistence type="predicted"/>
<dbReference type="HOGENOM" id="CLU_032786_0_0_7"/>
<dbReference type="Pfam" id="PF00450">
    <property type="entry name" value="Peptidase_S10"/>
    <property type="match status" value="1"/>
</dbReference>
<evidence type="ECO:0000256" key="3">
    <source>
        <dbReference type="ARBA" id="ARBA00022729"/>
    </source>
</evidence>
<reference evidence="8 9" key="1">
    <citation type="journal article" date="2011" name="J. Bacteriol.">
        <title>Genome sequence of the mercury-methylating and pleomorphic Desulfovibrio africanus Strain Walvis Bay.</title>
        <authorList>
            <person name="Brown S.D."/>
            <person name="Wall J.D."/>
            <person name="Kucken A.M."/>
            <person name="Gilmour C.C."/>
            <person name="Podar M."/>
            <person name="Brandt C.C."/>
            <person name="Teshima H."/>
            <person name="Detter J.C."/>
            <person name="Han C.S."/>
            <person name="Land M.L."/>
            <person name="Lucas S."/>
            <person name="Han J."/>
            <person name="Pennacchio L."/>
            <person name="Nolan M."/>
            <person name="Pitluck S."/>
            <person name="Woyke T."/>
            <person name="Goodwin L."/>
            <person name="Palumbo A.V."/>
            <person name="Elias D.A."/>
        </authorList>
    </citation>
    <scope>NUCLEOTIDE SEQUENCE [LARGE SCALE GENOMIC DNA]</scope>
    <source>
        <strain evidence="8 9">Walvis Bay</strain>
    </source>
</reference>
<evidence type="ECO:0000256" key="1">
    <source>
        <dbReference type="ARBA" id="ARBA00022645"/>
    </source>
</evidence>
<keyword evidence="3 7" id="KW-0732">Signal</keyword>
<evidence type="ECO:0000313" key="9">
    <source>
        <dbReference type="Proteomes" id="UP000007844"/>
    </source>
</evidence>
<evidence type="ECO:0000256" key="6">
    <source>
        <dbReference type="SAM" id="MobiDB-lite"/>
    </source>
</evidence>
<name>F3YZH2_DESAF</name>
<dbReference type="Gene3D" id="3.40.50.1820">
    <property type="entry name" value="alpha/beta hydrolase"/>
    <property type="match status" value="1"/>
</dbReference>
<dbReference type="PANTHER" id="PTHR11802:SF3">
    <property type="entry name" value="RETINOID-INDUCIBLE SERINE CARBOXYPEPTIDASE"/>
    <property type="match status" value="1"/>
</dbReference>
<dbReference type="EMBL" id="CP003221">
    <property type="protein sequence ID" value="EGJ52001.1"/>
    <property type="molecule type" value="Genomic_DNA"/>
</dbReference>
<evidence type="ECO:0000256" key="4">
    <source>
        <dbReference type="ARBA" id="ARBA00022801"/>
    </source>
</evidence>
<dbReference type="SUPFAM" id="SSF53474">
    <property type="entry name" value="alpha/beta-Hydrolases"/>
    <property type="match status" value="1"/>
</dbReference>
<evidence type="ECO:0000313" key="8">
    <source>
        <dbReference type="EMBL" id="EGJ52001.1"/>
    </source>
</evidence>
<dbReference type="Proteomes" id="UP000007844">
    <property type="component" value="Chromosome"/>
</dbReference>
<evidence type="ECO:0000256" key="2">
    <source>
        <dbReference type="ARBA" id="ARBA00022670"/>
    </source>
</evidence>
<dbReference type="InterPro" id="IPR001563">
    <property type="entry name" value="Peptidase_S10"/>
</dbReference>
<dbReference type="RefSeq" id="WP_014261605.1">
    <property type="nucleotide sequence ID" value="NC_016629.1"/>
</dbReference>
<accession>F3YZH2</accession>
<keyword evidence="2" id="KW-0645">Protease</keyword>
<dbReference type="KEGG" id="daf:Desaf_3724"/>
<keyword evidence="5" id="KW-0325">Glycoprotein</keyword>
<protein>
    <submittedName>
        <fullName evidence="8">Peptidase S10 serine carboxypeptidase</fullName>
    </submittedName>
</protein>
<feature type="chain" id="PRO_5003303255" evidence="7">
    <location>
        <begin position="27"/>
        <end position="530"/>
    </location>
</feature>
<dbReference type="GO" id="GO:0006508">
    <property type="term" value="P:proteolysis"/>
    <property type="evidence" value="ECO:0007669"/>
    <property type="project" value="UniProtKB-KW"/>
</dbReference>
<dbReference type="eggNOG" id="COG2939">
    <property type="taxonomic scope" value="Bacteria"/>
</dbReference>
<dbReference type="PROSITE" id="PS51257">
    <property type="entry name" value="PROKAR_LIPOPROTEIN"/>
    <property type="match status" value="1"/>
</dbReference>
<dbReference type="STRING" id="690850.Desaf_3724"/>
<keyword evidence="4" id="KW-0378">Hydrolase</keyword>
<dbReference type="InterPro" id="IPR029058">
    <property type="entry name" value="AB_hydrolase_fold"/>
</dbReference>
<evidence type="ECO:0000256" key="7">
    <source>
        <dbReference type="SAM" id="SignalP"/>
    </source>
</evidence>
<feature type="compositionally biased region" description="Low complexity" evidence="6">
    <location>
        <begin position="39"/>
        <end position="49"/>
    </location>
</feature>
<evidence type="ECO:0000256" key="5">
    <source>
        <dbReference type="ARBA" id="ARBA00023180"/>
    </source>
</evidence>
<organism evidence="8 9">
    <name type="scientific">Desulfocurvibacter africanus subsp. africanus str. Walvis Bay</name>
    <dbReference type="NCBI Taxonomy" id="690850"/>
    <lineage>
        <taxon>Bacteria</taxon>
        <taxon>Pseudomonadati</taxon>
        <taxon>Thermodesulfobacteriota</taxon>
        <taxon>Desulfovibrionia</taxon>
        <taxon>Desulfovibrionales</taxon>
        <taxon>Desulfovibrionaceae</taxon>
        <taxon>Desulfocurvibacter</taxon>
    </lineage>
</organism>